<comment type="subcellular location">
    <subcellularLocation>
        <location evidence="1">Secreted</location>
    </subcellularLocation>
</comment>
<dbReference type="PANTHER" id="PTHR11610:SF177">
    <property type="entry name" value="IP13478P-RELATED"/>
    <property type="match status" value="1"/>
</dbReference>
<dbReference type="AlphaFoldDB" id="A0AAN9Y1Q8"/>
<evidence type="ECO:0000256" key="1">
    <source>
        <dbReference type="ARBA" id="ARBA00004613"/>
    </source>
</evidence>
<gene>
    <name evidence="6" type="ORF">V9T40_014009</name>
</gene>
<evidence type="ECO:0000259" key="5">
    <source>
        <dbReference type="Pfam" id="PF00151"/>
    </source>
</evidence>
<reference evidence="6 7" key="1">
    <citation type="submission" date="2024-03" db="EMBL/GenBank/DDBJ databases">
        <title>Adaptation during the transition from Ophiocordyceps entomopathogen to insect associate is accompanied by gene loss and intensified selection.</title>
        <authorList>
            <person name="Ward C.M."/>
            <person name="Onetto C.A."/>
            <person name="Borneman A.R."/>
        </authorList>
    </citation>
    <scope>NUCLEOTIDE SEQUENCE [LARGE SCALE GENOMIC DNA]</scope>
    <source>
        <strain evidence="6">AWRI1</strain>
        <tissue evidence="6">Single Adult Female</tissue>
    </source>
</reference>
<dbReference type="Pfam" id="PF00151">
    <property type="entry name" value="Lipase"/>
    <property type="match status" value="1"/>
</dbReference>
<sequence>MLTLKDLEMNNYEEYLLDPFNPTTIKQAPLYPDCPLKVLIHGFTGNRSYTPNMEIRPAYMQYPPPVNMISVDYGSLVLEECSYLLATENVPFVSKCVAQFLDLFFETRTDVPFDHLHVIGMSLGAQVSGQIKRHLKIGKIPRITGLDAAMPLFFSHVQSDTKYLNKGDAVVIDCIHTNAGEKGKLLPYANIDFYANGGHHQPHCHKNSSCDHAASAVFYAESINSPVGFWGRNKEAHGTYWFVTNKEPPYAEGFAGGG</sequence>
<dbReference type="GO" id="GO:0016042">
    <property type="term" value="P:lipid catabolic process"/>
    <property type="evidence" value="ECO:0007669"/>
    <property type="project" value="TreeGrafter"/>
</dbReference>
<keyword evidence="7" id="KW-1185">Reference proteome</keyword>
<dbReference type="Proteomes" id="UP001367676">
    <property type="component" value="Unassembled WGS sequence"/>
</dbReference>
<dbReference type="InterPro" id="IPR029058">
    <property type="entry name" value="AB_hydrolase_fold"/>
</dbReference>
<dbReference type="GO" id="GO:0017171">
    <property type="term" value="F:serine hydrolase activity"/>
    <property type="evidence" value="ECO:0007669"/>
    <property type="project" value="TreeGrafter"/>
</dbReference>
<comment type="caution">
    <text evidence="6">The sequence shown here is derived from an EMBL/GenBank/DDBJ whole genome shotgun (WGS) entry which is preliminary data.</text>
</comment>
<proteinExistence type="inferred from homology"/>
<dbReference type="SUPFAM" id="SSF53474">
    <property type="entry name" value="alpha/beta-Hydrolases"/>
    <property type="match status" value="1"/>
</dbReference>
<accession>A0AAN9Y1Q8</accession>
<keyword evidence="3" id="KW-0964">Secreted</keyword>
<dbReference type="GO" id="GO:0005615">
    <property type="term" value="C:extracellular space"/>
    <property type="evidence" value="ECO:0007669"/>
    <property type="project" value="TreeGrafter"/>
</dbReference>
<protein>
    <recommendedName>
        <fullName evidence="5">Lipase domain-containing protein</fullName>
    </recommendedName>
</protein>
<comment type="similarity">
    <text evidence="2 4">Belongs to the AB hydrolase superfamily. Lipase family.</text>
</comment>
<dbReference type="PRINTS" id="PR00821">
    <property type="entry name" value="TAGLIPASE"/>
</dbReference>
<evidence type="ECO:0000256" key="4">
    <source>
        <dbReference type="RuleBase" id="RU004262"/>
    </source>
</evidence>
<dbReference type="EMBL" id="JBBCAQ010000033">
    <property type="protein sequence ID" value="KAK7582564.1"/>
    <property type="molecule type" value="Genomic_DNA"/>
</dbReference>
<evidence type="ECO:0000313" key="7">
    <source>
        <dbReference type="Proteomes" id="UP001367676"/>
    </source>
</evidence>
<evidence type="ECO:0000256" key="3">
    <source>
        <dbReference type="ARBA" id="ARBA00022525"/>
    </source>
</evidence>
<name>A0AAN9Y1Q8_9HEMI</name>
<feature type="domain" description="Lipase" evidence="5">
    <location>
        <begin position="19"/>
        <end position="231"/>
    </location>
</feature>
<evidence type="ECO:0000313" key="6">
    <source>
        <dbReference type="EMBL" id="KAK7582564.1"/>
    </source>
</evidence>
<organism evidence="6 7">
    <name type="scientific">Parthenolecanium corni</name>
    <dbReference type="NCBI Taxonomy" id="536013"/>
    <lineage>
        <taxon>Eukaryota</taxon>
        <taxon>Metazoa</taxon>
        <taxon>Ecdysozoa</taxon>
        <taxon>Arthropoda</taxon>
        <taxon>Hexapoda</taxon>
        <taxon>Insecta</taxon>
        <taxon>Pterygota</taxon>
        <taxon>Neoptera</taxon>
        <taxon>Paraneoptera</taxon>
        <taxon>Hemiptera</taxon>
        <taxon>Sternorrhyncha</taxon>
        <taxon>Coccoidea</taxon>
        <taxon>Coccidae</taxon>
        <taxon>Parthenolecanium</taxon>
    </lineage>
</organism>
<evidence type="ECO:0000256" key="2">
    <source>
        <dbReference type="ARBA" id="ARBA00010701"/>
    </source>
</evidence>
<dbReference type="GO" id="GO:0016298">
    <property type="term" value="F:lipase activity"/>
    <property type="evidence" value="ECO:0007669"/>
    <property type="project" value="InterPro"/>
</dbReference>
<dbReference type="Gene3D" id="3.40.50.1820">
    <property type="entry name" value="alpha/beta hydrolase"/>
    <property type="match status" value="1"/>
</dbReference>
<dbReference type="InterPro" id="IPR013818">
    <property type="entry name" value="Lipase"/>
</dbReference>
<dbReference type="PANTHER" id="PTHR11610">
    <property type="entry name" value="LIPASE"/>
    <property type="match status" value="1"/>
</dbReference>
<dbReference type="InterPro" id="IPR000734">
    <property type="entry name" value="TAG_lipase"/>
</dbReference>